<gene>
    <name evidence="3" type="ORF">LPJ64_004719</name>
</gene>
<protein>
    <recommendedName>
        <fullName evidence="2">MIT domain-containing protein</fullName>
    </recommendedName>
</protein>
<feature type="compositionally biased region" description="Polar residues" evidence="1">
    <location>
        <begin position="603"/>
        <end position="633"/>
    </location>
</feature>
<feature type="compositionally biased region" description="Polar residues" evidence="1">
    <location>
        <begin position="258"/>
        <end position="277"/>
    </location>
</feature>
<feature type="region of interest" description="Disordered" evidence="1">
    <location>
        <begin position="1"/>
        <end position="56"/>
    </location>
</feature>
<feature type="domain" description="MIT" evidence="2">
    <location>
        <begin position="66"/>
        <end position="127"/>
    </location>
</feature>
<evidence type="ECO:0000313" key="3">
    <source>
        <dbReference type="EMBL" id="KAJ1643509.1"/>
    </source>
</evidence>
<feature type="region of interest" description="Disordered" evidence="1">
    <location>
        <begin position="1004"/>
        <end position="1023"/>
    </location>
</feature>
<feature type="compositionally biased region" description="Low complexity" evidence="1">
    <location>
        <begin position="363"/>
        <end position="383"/>
    </location>
</feature>
<evidence type="ECO:0000313" key="4">
    <source>
        <dbReference type="Proteomes" id="UP001145021"/>
    </source>
</evidence>
<feature type="region of interest" description="Disordered" evidence="1">
    <location>
        <begin position="1284"/>
        <end position="1316"/>
    </location>
</feature>
<feature type="region of interest" description="Disordered" evidence="1">
    <location>
        <begin position="165"/>
        <end position="464"/>
    </location>
</feature>
<dbReference type="Proteomes" id="UP001145021">
    <property type="component" value="Unassembled WGS sequence"/>
</dbReference>
<feature type="region of interest" description="Disordered" evidence="1">
    <location>
        <begin position="1108"/>
        <end position="1161"/>
    </location>
</feature>
<dbReference type="InterPro" id="IPR036181">
    <property type="entry name" value="MIT_dom_sf"/>
</dbReference>
<evidence type="ECO:0000259" key="2">
    <source>
        <dbReference type="Pfam" id="PF04212"/>
    </source>
</evidence>
<comment type="caution">
    <text evidence="3">The sequence shown here is derived from an EMBL/GenBank/DDBJ whole genome shotgun (WGS) entry which is preliminary data.</text>
</comment>
<feature type="compositionally biased region" description="Basic and acidic residues" evidence="1">
    <location>
        <begin position="434"/>
        <end position="450"/>
    </location>
</feature>
<keyword evidence="4" id="KW-1185">Reference proteome</keyword>
<feature type="compositionally biased region" description="Polar residues" evidence="1">
    <location>
        <begin position="406"/>
        <end position="431"/>
    </location>
</feature>
<dbReference type="PANTHER" id="PTHR37327:SF1">
    <property type="entry name" value="MICROTUBULE INTERACTING AND TRANSPORT DOMAIN-CONTAINING PROTEIN"/>
    <property type="match status" value="1"/>
</dbReference>
<feature type="compositionally biased region" description="Polar residues" evidence="1">
    <location>
        <begin position="1120"/>
        <end position="1130"/>
    </location>
</feature>
<proteinExistence type="predicted"/>
<dbReference type="SUPFAM" id="SSF116846">
    <property type="entry name" value="MIT domain"/>
    <property type="match status" value="1"/>
</dbReference>
<feature type="compositionally biased region" description="Polar residues" evidence="1">
    <location>
        <begin position="658"/>
        <end position="672"/>
    </location>
</feature>
<organism evidence="3 4">
    <name type="scientific">Coemansia asiatica</name>
    <dbReference type="NCBI Taxonomy" id="1052880"/>
    <lineage>
        <taxon>Eukaryota</taxon>
        <taxon>Fungi</taxon>
        <taxon>Fungi incertae sedis</taxon>
        <taxon>Zoopagomycota</taxon>
        <taxon>Kickxellomycotina</taxon>
        <taxon>Kickxellomycetes</taxon>
        <taxon>Kickxellales</taxon>
        <taxon>Kickxellaceae</taxon>
        <taxon>Coemansia</taxon>
    </lineage>
</organism>
<reference evidence="3" key="1">
    <citation type="submission" date="2022-07" db="EMBL/GenBank/DDBJ databases">
        <title>Phylogenomic reconstructions and comparative analyses of Kickxellomycotina fungi.</title>
        <authorList>
            <person name="Reynolds N.K."/>
            <person name="Stajich J.E."/>
            <person name="Barry K."/>
            <person name="Grigoriev I.V."/>
            <person name="Crous P."/>
            <person name="Smith M.E."/>
        </authorList>
    </citation>
    <scope>NUCLEOTIDE SEQUENCE</scope>
    <source>
        <strain evidence="3">NBRC 105413</strain>
    </source>
</reference>
<dbReference type="PANTHER" id="PTHR37327">
    <property type="entry name" value="CHROMOSOME 1, WHOLE GENOME SHOTGUN SEQUENCE"/>
    <property type="match status" value="1"/>
</dbReference>
<dbReference type="InterPro" id="IPR007330">
    <property type="entry name" value="MIT_dom"/>
</dbReference>
<feature type="region of interest" description="Disordered" evidence="1">
    <location>
        <begin position="601"/>
        <end position="676"/>
    </location>
</feature>
<sequence>MRPSTAGSDSPVEVASRNAPGGHGLEDGGASAETSSIAPSEATAVESSAGSNGGNNTRSFRFLLTLALRKAQTAVTLDNGGHVEEAVRTYREAISMLGLVLNRTNEEDGRQRLLHFRQTYSDRVSVLSSLRQPALEYPMVQQQQQHSSEQEQQQYTRVDSLPIPQDTSEEAENDRSKQFLSSSIDEPDQEIRSSHTDASKNVEDREGESTISESNLPSPDPTPTDAYLTKTNSSNPVSAPAPALETMPETISEIKPEQASTILSSASVSKFMSSPSRPSDEPIPAKLQSSNTNALRTKPDLKLDISDITATDQPLESAKPRDDPSPLRTKATRLKANLSHQTPPISLVILNKPLPPLTKESTPSTASRKVSTSSASTHSSNQPSPKPADDAISISEPKESPKGSPVSRQATAQSDLPSINESEAENDSGSKASKLREKEKDKEKDIEKANRRQSIKSQRSLPAMFGIGLKGKTEKAMPPVPQLPAVENSSSANIGRRLFGVLRSSSNNTPTSESIETFDKARVSGTTTAENSPGITCLPPDTSGDLSRELADLANSVVTASMEDIVVIHKSPDGVHGVETFDASPPTPSKDAHRSYAKPFERTLSQSRPLLLTPNSTSPGTQNGSVSQTQTLTREQKRQSKAAHRLVGLFKRNPSIPEISSSNVSQKSSGDASKSGLALVTQPSHVALKHKDRRLSSSASTPNLIEAAAAAAAACNDQPAQAVYAATERGDIPPMPTPPALRPSISSASTYAAASVDSLEATEEGKMAALLSARTARGGSISDAMPNSVANSMKRIEDHLQRQQQQTTRPSLRIATKSAGEVLPFVPEHTPLLPSAPMTASIDGTMRGRKSSVAAVGSQSIARGGMGLAAGIISNIGSIAGSSTNGMAGQPAYGRPTLADVEEDQRLDMFEPSFGTFHRDLGPPPPKSSPLSSLWFVNTLHRSMVTSGAYITTSLYIPRRLWFQTGIRIAAIETKLGVLAQLTQSFASINSLLALPDVDMLLASNSAPKPDEQPSETTPWESEEISYRHSAEKDSLHKSCVALHHWLNNLEESLESNRRLLGKKLKFVNPQANNNNSLVQGGASSINPLAASSNENLQASFTHLPLVTGPMSASGPNPHDGSSSQATNAPFPNLSLSNGDLAANGAGGSNGNGVPMSPLSPAAELLPETRLSDLRPLETPTSLVFSGVASSAASTLNMGRDQLSKDQMANSRFKGLGKLGKSVDRIYSNMQKEKLDDTTAYVAALQRLFEAAMVLEGLMHYFSRVASDADMSGWFTEVPQSPVSLAGKRPHHRSHGESSSRGAASPSLAQATLTSEPSVSSIGSVAAAERKSSNASMSVLSGTNGAYASASASTAVASSTAAVAADKKSRRRSNYFGQRQNSSGFIDTNEALPSIKHYSKARTESFSSVSRVVPVIAMAANGGGGGGGFGGRFVLPQSPIKNPMSYVQQGMGRAPGVIYARLVKICEWLSQVLLAWVVRDLQVLYAKYIKRLREWVID</sequence>
<feature type="region of interest" description="Disordered" evidence="1">
    <location>
        <begin position="1361"/>
        <end position="1380"/>
    </location>
</feature>
<evidence type="ECO:0000256" key="1">
    <source>
        <dbReference type="SAM" id="MobiDB-lite"/>
    </source>
</evidence>
<accession>A0A9W7XHC0</accession>
<feature type="compositionally biased region" description="Polar residues" evidence="1">
    <location>
        <begin position="1307"/>
        <end position="1316"/>
    </location>
</feature>
<dbReference type="Gene3D" id="1.20.58.80">
    <property type="entry name" value="Phosphotransferase system, lactose/cellobiose-type IIA subunit"/>
    <property type="match status" value="1"/>
</dbReference>
<feature type="compositionally biased region" description="Basic and acidic residues" evidence="1">
    <location>
        <begin position="189"/>
        <end position="208"/>
    </location>
</feature>
<dbReference type="Pfam" id="PF04212">
    <property type="entry name" value="MIT"/>
    <property type="match status" value="1"/>
</dbReference>
<dbReference type="EMBL" id="JANBOH010000248">
    <property type="protein sequence ID" value="KAJ1643509.1"/>
    <property type="molecule type" value="Genomic_DNA"/>
</dbReference>
<name>A0A9W7XHC0_9FUNG</name>
<feature type="compositionally biased region" description="Polar residues" evidence="1">
    <location>
        <begin position="45"/>
        <end position="56"/>
    </location>
</feature>